<dbReference type="Pfam" id="PF01214">
    <property type="entry name" value="CK_II_beta"/>
    <property type="match status" value="1"/>
</dbReference>
<dbReference type="FunFam" id="2.20.25.20:FF:000001">
    <property type="entry name" value="Casein kinase II subunit beta"/>
    <property type="match status" value="1"/>
</dbReference>
<dbReference type="InterPro" id="IPR000704">
    <property type="entry name" value="Casein_kinase_II_reg-sub"/>
</dbReference>
<dbReference type="SMART" id="SM01085">
    <property type="entry name" value="CK_II_beta"/>
    <property type="match status" value="1"/>
</dbReference>
<protein>
    <recommendedName>
        <fullName evidence="3">Casein kinase II subunit beta</fullName>
        <shortName evidence="3">CK II beta</shortName>
    </recommendedName>
</protein>
<dbReference type="AlphaFoldDB" id="A0A1E4TAH2"/>
<dbReference type="GO" id="GO:0006356">
    <property type="term" value="P:regulation of transcription by RNA polymerase I"/>
    <property type="evidence" value="ECO:0007669"/>
    <property type="project" value="EnsemblFungi"/>
</dbReference>
<dbReference type="GO" id="GO:0042790">
    <property type="term" value="P:nucleolar large rRNA transcription by RNA polymerase I"/>
    <property type="evidence" value="ECO:0007669"/>
    <property type="project" value="EnsemblFungi"/>
</dbReference>
<evidence type="ECO:0000256" key="2">
    <source>
        <dbReference type="ARBA" id="ARBA00045899"/>
    </source>
</evidence>
<dbReference type="OrthoDB" id="2275560at2759"/>
<proteinExistence type="inferred from homology"/>
<dbReference type="GO" id="GO:0005956">
    <property type="term" value="C:protein kinase CK2 complex"/>
    <property type="evidence" value="ECO:0007669"/>
    <property type="project" value="UniProtKB-UniRule"/>
</dbReference>
<gene>
    <name evidence="5" type="ORF">CANCADRAFT_28513</name>
</gene>
<dbReference type="GO" id="GO:0006359">
    <property type="term" value="P:regulation of transcription by RNA polymerase III"/>
    <property type="evidence" value="ECO:0007669"/>
    <property type="project" value="EnsemblFungi"/>
</dbReference>
<evidence type="ECO:0000256" key="1">
    <source>
        <dbReference type="ARBA" id="ARBA00006941"/>
    </source>
</evidence>
<dbReference type="Proteomes" id="UP000095023">
    <property type="component" value="Unassembled WGS sequence"/>
</dbReference>
<dbReference type="GO" id="GO:0006974">
    <property type="term" value="P:DNA damage response"/>
    <property type="evidence" value="ECO:0007669"/>
    <property type="project" value="EnsemblFungi"/>
</dbReference>
<evidence type="ECO:0000313" key="5">
    <source>
        <dbReference type="EMBL" id="ODV88744.1"/>
    </source>
</evidence>
<dbReference type="GO" id="GO:0032545">
    <property type="term" value="C:CURI complex"/>
    <property type="evidence" value="ECO:0007669"/>
    <property type="project" value="EnsemblFungi"/>
</dbReference>
<dbReference type="PRINTS" id="PR00472">
    <property type="entry name" value="CASNKINASEII"/>
</dbReference>
<sequence>MDRYAFRYDDEIEEGSSSSSIAPRWIEAFCANPMHRYLAMVADEFIEDDFNLTGLSSVVPHFTAALDMILDIEVYPEDRSKLPAFPVIEHSAVLLYGLIHARYILSRQGLQAMAEKYEQNHFGTCPRHYCDSSRVLPVGRSDIPGVDSVKLYCPSCGDIYTPPSSRFNTVDGAFFGTTFPGLFLTTFSEIPRAFAARTSEQYVMRIYGFKVSERSRAGPRMSWLRQRPVTQQEQEELERCSYLPLPDDPELADPAPSPKPASVMSISEA</sequence>
<dbReference type="Gene3D" id="2.20.25.20">
    <property type="match status" value="1"/>
</dbReference>
<name>A0A1E4TAH2_9ASCO</name>
<reference evidence="6" key="1">
    <citation type="submission" date="2016-02" db="EMBL/GenBank/DDBJ databases">
        <title>Comparative genomics of biotechnologically important yeasts.</title>
        <authorList>
            <consortium name="DOE Joint Genome Institute"/>
            <person name="Riley R."/>
            <person name="Haridas S."/>
            <person name="Wolfe K.H."/>
            <person name="Lopes M.R."/>
            <person name="Hittinger C.T."/>
            <person name="Goker M."/>
            <person name="Salamov A."/>
            <person name="Wisecaver J."/>
            <person name="Long T.M."/>
            <person name="Aerts A.L."/>
            <person name="Barry K."/>
            <person name="Choi C."/>
            <person name="Clum A."/>
            <person name="Coughlan A.Y."/>
            <person name="Deshpande S."/>
            <person name="Douglass A.P."/>
            <person name="Hanson S.J."/>
            <person name="Klenk H.-P."/>
            <person name="Labutti K."/>
            <person name="Lapidus A."/>
            <person name="Lindquist E."/>
            <person name="Lipzen A."/>
            <person name="Meier-Kolthoff J.P."/>
            <person name="Ohm R.A."/>
            <person name="Otillar R.P."/>
            <person name="Pangilinan J."/>
            <person name="Peng Y."/>
            <person name="Rokas A."/>
            <person name="Rosa C.A."/>
            <person name="Scheuner C."/>
            <person name="Sibirny A.A."/>
            <person name="Slot J.C."/>
            <person name="Stielow J.B."/>
            <person name="Sun H."/>
            <person name="Kurtzman C.P."/>
            <person name="Blackwell M."/>
            <person name="Jeffries T.W."/>
            <person name="Grigoriev I.V."/>
        </authorList>
    </citation>
    <scope>NUCLEOTIDE SEQUENCE [LARGE SCALE GENOMIC DNA]</scope>
    <source>
        <strain evidence="6">NRRL Y-17796</strain>
    </source>
</reference>
<feature type="region of interest" description="Disordered" evidence="4">
    <location>
        <begin position="243"/>
        <end position="269"/>
    </location>
</feature>
<comment type="similarity">
    <text evidence="1 3">Belongs to the casein kinase 2 subunit beta family.</text>
</comment>
<keyword evidence="6" id="KW-1185">Reference proteome</keyword>
<evidence type="ECO:0000256" key="3">
    <source>
        <dbReference type="RuleBase" id="RU361268"/>
    </source>
</evidence>
<dbReference type="InterPro" id="IPR016149">
    <property type="entry name" value="Casein_kin_II_reg-sub_N"/>
</dbReference>
<dbReference type="GO" id="GO:0005737">
    <property type="term" value="C:cytoplasm"/>
    <property type="evidence" value="ECO:0007669"/>
    <property type="project" value="TreeGrafter"/>
</dbReference>
<dbReference type="GO" id="GO:0030291">
    <property type="term" value="F:protein serine/threonine kinase inhibitor activity"/>
    <property type="evidence" value="ECO:0007669"/>
    <property type="project" value="EnsemblFungi"/>
</dbReference>
<dbReference type="FunFam" id="1.10.1820.10:FF:000005">
    <property type="entry name" value="Casein kinase II subunit beta"/>
    <property type="match status" value="1"/>
</dbReference>
<dbReference type="PANTHER" id="PTHR11740:SF0">
    <property type="entry name" value="CASEIN KINASE II SUBUNIT BETA"/>
    <property type="match status" value="1"/>
</dbReference>
<organism evidence="5 6">
    <name type="scientific">Tortispora caseinolytica NRRL Y-17796</name>
    <dbReference type="NCBI Taxonomy" id="767744"/>
    <lineage>
        <taxon>Eukaryota</taxon>
        <taxon>Fungi</taxon>
        <taxon>Dikarya</taxon>
        <taxon>Ascomycota</taxon>
        <taxon>Saccharomycotina</taxon>
        <taxon>Trigonopsidomycetes</taxon>
        <taxon>Trigonopsidales</taxon>
        <taxon>Trigonopsidaceae</taxon>
        <taxon>Tortispora</taxon>
    </lineage>
</organism>
<dbReference type="EMBL" id="KV453843">
    <property type="protein sequence ID" value="ODV88744.1"/>
    <property type="molecule type" value="Genomic_DNA"/>
</dbReference>
<comment type="function">
    <text evidence="2 3">Regulatory subunit of casein kinase II/CK2. As part of the kinase complex regulates the basal catalytic activity of the alpha subunit a constitutively active serine/threonine-protein kinase that phosphorylates a large number of substrates containing acidic residues C-terminal to the phosphorylated serine or threonine.</text>
</comment>
<dbReference type="PANTHER" id="PTHR11740">
    <property type="entry name" value="CASEIN KINASE II SUBUNIT BETA"/>
    <property type="match status" value="1"/>
</dbReference>
<accession>A0A1E4TAH2</accession>
<dbReference type="GO" id="GO:0060962">
    <property type="term" value="P:regulation of ribosomal protein gene transcription by RNA polymerase II"/>
    <property type="evidence" value="ECO:0007669"/>
    <property type="project" value="EnsemblFungi"/>
</dbReference>
<dbReference type="InterPro" id="IPR035991">
    <property type="entry name" value="Casein_kinase_II_beta-like"/>
</dbReference>
<dbReference type="SUPFAM" id="SSF57798">
    <property type="entry name" value="Casein kinase II beta subunit"/>
    <property type="match status" value="1"/>
</dbReference>
<dbReference type="GO" id="GO:0034456">
    <property type="term" value="C:UTP-C complex"/>
    <property type="evidence" value="ECO:0007669"/>
    <property type="project" value="EnsemblFungi"/>
</dbReference>
<dbReference type="GO" id="GO:0051726">
    <property type="term" value="P:regulation of cell cycle"/>
    <property type="evidence" value="ECO:0007669"/>
    <property type="project" value="EnsemblFungi"/>
</dbReference>
<evidence type="ECO:0000256" key="4">
    <source>
        <dbReference type="SAM" id="MobiDB-lite"/>
    </source>
</evidence>
<dbReference type="GO" id="GO:0032040">
    <property type="term" value="C:small-subunit processome"/>
    <property type="evidence" value="ECO:0007669"/>
    <property type="project" value="EnsemblFungi"/>
</dbReference>
<dbReference type="Gene3D" id="1.10.1820.10">
    <property type="entry name" value="protein kinase ck2 holoenzyme, chain C, domain 1"/>
    <property type="match status" value="1"/>
</dbReference>
<comment type="subunit">
    <text evidence="3">Tetramer of two alpha and two beta subunits.</text>
</comment>
<evidence type="ECO:0000313" key="6">
    <source>
        <dbReference type="Proteomes" id="UP000095023"/>
    </source>
</evidence>